<dbReference type="Proteomes" id="UP001174909">
    <property type="component" value="Unassembled WGS sequence"/>
</dbReference>
<sequence length="176" mass="19679">MRTPVSHSVVRRKDIRSFLIAKVRFNHFNHAFDLSINETEIFNDFLRSGSVRVAVCVNTEKMKEKHDLVVGDLIVKFRVARSPLEKLPHPLKHPRVEFRSVRVGKVLPLCVVHESIHLTRGGSLGKHGEDVGASPGPGVVGAVEDRVKRDGVITPAVSDRTYIFVESGYQCHVPRS</sequence>
<proteinExistence type="predicted"/>
<name>A0AA35XD53_GEOBA</name>
<evidence type="ECO:0000313" key="1">
    <source>
        <dbReference type="EMBL" id="CAI8053049.1"/>
    </source>
</evidence>
<organism evidence="1 2">
    <name type="scientific">Geodia barretti</name>
    <name type="common">Barrett's horny sponge</name>
    <dbReference type="NCBI Taxonomy" id="519541"/>
    <lineage>
        <taxon>Eukaryota</taxon>
        <taxon>Metazoa</taxon>
        <taxon>Porifera</taxon>
        <taxon>Demospongiae</taxon>
        <taxon>Heteroscleromorpha</taxon>
        <taxon>Tetractinellida</taxon>
        <taxon>Astrophorina</taxon>
        <taxon>Geodiidae</taxon>
        <taxon>Geodia</taxon>
    </lineage>
</organism>
<dbReference type="EMBL" id="CASHTH010004063">
    <property type="protein sequence ID" value="CAI8053049.1"/>
    <property type="molecule type" value="Genomic_DNA"/>
</dbReference>
<dbReference type="AlphaFoldDB" id="A0AA35XD53"/>
<gene>
    <name evidence="1" type="ORF">GBAR_LOCUS29016</name>
</gene>
<comment type="caution">
    <text evidence="1">The sequence shown here is derived from an EMBL/GenBank/DDBJ whole genome shotgun (WGS) entry which is preliminary data.</text>
</comment>
<protein>
    <submittedName>
        <fullName evidence="1">Uncharacterized protein</fullName>
    </submittedName>
</protein>
<keyword evidence="2" id="KW-1185">Reference proteome</keyword>
<reference evidence="1" key="1">
    <citation type="submission" date="2023-03" db="EMBL/GenBank/DDBJ databases">
        <authorList>
            <person name="Steffen K."/>
            <person name="Cardenas P."/>
        </authorList>
    </citation>
    <scope>NUCLEOTIDE SEQUENCE</scope>
</reference>
<evidence type="ECO:0000313" key="2">
    <source>
        <dbReference type="Proteomes" id="UP001174909"/>
    </source>
</evidence>
<accession>A0AA35XD53</accession>